<comment type="caution">
    <text evidence="1">The sequence shown here is derived from an EMBL/GenBank/DDBJ whole genome shotgun (WGS) entry which is preliminary data.</text>
</comment>
<dbReference type="Gene3D" id="3.40.50.1820">
    <property type="entry name" value="alpha/beta hydrolase"/>
    <property type="match status" value="1"/>
</dbReference>
<name>A0A565BFM9_9BRAS</name>
<dbReference type="EMBL" id="CABITT030000004">
    <property type="protein sequence ID" value="VVB00419.1"/>
    <property type="molecule type" value="Genomic_DNA"/>
</dbReference>
<reference evidence="1" key="1">
    <citation type="submission" date="2019-07" db="EMBL/GenBank/DDBJ databases">
        <authorList>
            <person name="Dittberner H."/>
        </authorList>
    </citation>
    <scope>NUCLEOTIDE SEQUENCE [LARGE SCALE GENOMIC DNA]</scope>
</reference>
<dbReference type="OrthoDB" id="2418081at2759"/>
<dbReference type="InterPro" id="IPR029058">
    <property type="entry name" value="AB_hydrolase_fold"/>
</dbReference>
<evidence type="ECO:0008006" key="3">
    <source>
        <dbReference type="Google" id="ProtNLM"/>
    </source>
</evidence>
<evidence type="ECO:0000313" key="2">
    <source>
        <dbReference type="Proteomes" id="UP000489600"/>
    </source>
</evidence>
<keyword evidence="2" id="KW-1185">Reference proteome</keyword>
<protein>
    <recommendedName>
        <fullName evidence="3">Phospholipase/carboxylesterase/thioesterase domain-containing protein</fullName>
    </recommendedName>
</protein>
<organism evidence="1 2">
    <name type="scientific">Arabis nemorensis</name>
    <dbReference type="NCBI Taxonomy" id="586526"/>
    <lineage>
        <taxon>Eukaryota</taxon>
        <taxon>Viridiplantae</taxon>
        <taxon>Streptophyta</taxon>
        <taxon>Embryophyta</taxon>
        <taxon>Tracheophyta</taxon>
        <taxon>Spermatophyta</taxon>
        <taxon>Magnoliopsida</taxon>
        <taxon>eudicotyledons</taxon>
        <taxon>Gunneridae</taxon>
        <taxon>Pentapetalae</taxon>
        <taxon>rosids</taxon>
        <taxon>malvids</taxon>
        <taxon>Brassicales</taxon>
        <taxon>Brassicaceae</taxon>
        <taxon>Arabideae</taxon>
        <taxon>Arabis</taxon>
    </lineage>
</organism>
<gene>
    <name evidence="1" type="ORF">ANE_LOCUS10863</name>
</gene>
<accession>A0A565BFM9</accession>
<sequence length="127" mass="13694">MEDDLMSLYSASFIASLLSSEPGNVMKGVGGIGLGAAEALYVASCYGCGLFRINLKVVVGLNGWLPDSRSLQNNMVFSSGNANRAASLPILLTHGTFLDNHGTSLNAMYREYKLNEVCEWLSQNLQL</sequence>
<dbReference type="AlphaFoldDB" id="A0A565BFM9"/>
<dbReference type="PANTHER" id="PTHR46234">
    <property type="entry name" value="ALPHA/BETA-HYDROLASES SUPERFAMILY PROTEIN"/>
    <property type="match status" value="1"/>
</dbReference>
<evidence type="ECO:0000313" key="1">
    <source>
        <dbReference type="EMBL" id="VVB00419.1"/>
    </source>
</evidence>
<dbReference type="Proteomes" id="UP000489600">
    <property type="component" value="Unassembled WGS sequence"/>
</dbReference>
<proteinExistence type="predicted"/>